<evidence type="ECO:0000313" key="3">
    <source>
        <dbReference type="EMBL" id="TWI94551.1"/>
    </source>
</evidence>
<keyword evidence="4" id="KW-1185">Reference proteome</keyword>
<protein>
    <submittedName>
        <fullName evidence="3">Hydroxyneurosporene synthase CrtC</fullName>
    </submittedName>
</protein>
<sequence>MMTGQRARILAQLILIFFASLNICYGQSGKATAAMETSGDDYKKLGLSGSTVQPWEDGMRTTGAPGTYEWWYFDGSLSDGSSLVIVFYTKDQIMPNKPLKPKVSFELDRPDGTKVHKEVQMDSSYFSASKDSCNVRIGANSFSGNLHDYIIHVEIDSLKADITLHRTVSSWRPNTGFINFQNGKDSHYFAWLPSVPQGNVEGTVTVSGRSMAIKGVGYHDHNWGDVSMLKLIHDWYWGRAQVGNYSVIASYITAADKYNNAVMPIFMLARDGKIVADDFTKVKFSTSNVYIDAHTKKPVANTLVYDFNDGNNHYRVTFERSKDLVSQRFIDNLKGFKGALAKLAGFDGAYMRFTGEVTVERFDGDKKIETVKEKSAVWELMYFGRAPRK</sequence>
<dbReference type="CDD" id="cd22187">
    <property type="entry name" value="asqI-like"/>
    <property type="match status" value="1"/>
</dbReference>
<evidence type="ECO:0000313" key="4">
    <source>
        <dbReference type="Proteomes" id="UP000317010"/>
    </source>
</evidence>
<feature type="domain" description="AsqO/PenF-like C-terminal" evidence="2">
    <location>
        <begin position="232"/>
        <end position="335"/>
    </location>
</feature>
<dbReference type="SUPFAM" id="SSF159245">
    <property type="entry name" value="AttH-like"/>
    <property type="match status" value="1"/>
</dbReference>
<evidence type="ECO:0000259" key="1">
    <source>
        <dbReference type="Pfam" id="PF24137"/>
    </source>
</evidence>
<dbReference type="AlphaFoldDB" id="A0A562TLV0"/>
<accession>A0A562TLV0</accession>
<feature type="domain" description="Diels-Alderase N-terminal" evidence="1">
    <location>
        <begin position="66"/>
        <end position="223"/>
    </location>
</feature>
<gene>
    <name evidence="3" type="ORF">JN11_04661</name>
</gene>
<reference evidence="3 4" key="1">
    <citation type="submission" date="2019-07" db="EMBL/GenBank/DDBJ databases">
        <title>Genomic Encyclopedia of Archaeal and Bacterial Type Strains, Phase II (KMG-II): from individual species to whole genera.</title>
        <authorList>
            <person name="Goeker M."/>
        </authorList>
    </citation>
    <scope>NUCLEOTIDE SEQUENCE [LARGE SCALE GENOMIC DNA]</scope>
    <source>
        <strain evidence="3 4">ATCC BAA-1854</strain>
    </source>
</reference>
<dbReference type="EMBL" id="VLLI01000019">
    <property type="protein sequence ID" value="TWI94551.1"/>
    <property type="molecule type" value="Genomic_DNA"/>
</dbReference>
<dbReference type="Pfam" id="PF24137">
    <property type="entry name" value="DA_N"/>
    <property type="match status" value="1"/>
</dbReference>
<dbReference type="InterPro" id="IPR056402">
    <property type="entry name" value="DA_N"/>
</dbReference>
<dbReference type="Proteomes" id="UP000317010">
    <property type="component" value="Unassembled WGS sequence"/>
</dbReference>
<dbReference type="RefSeq" id="WP_211360890.1">
    <property type="nucleotide sequence ID" value="NZ_VLLI01000019.1"/>
</dbReference>
<evidence type="ECO:0000259" key="2">
    <source>
        <dbReference type="Pfam" id="PF25581"/>
    </source>
</evidence>
<comment type="caution">
    <text evidence="3">The sequence shown here is derived from an EMBL/GenBank/DDBJ whole genome shotgun (WGS) entry which is preliminary data.</text>
</comment>
<dbReference type="Pfam" id="PF25581">
    <property type="entry name" value="AsqO_C"/>
    <property type="match status" value="1"/>
</dbReference>
<organism evidence="3 4">
    <name type="scientific">Mucilaginibacter frigoritolerans</name>
    <dbReference type="NCBI Taxonomy" id="652788"/>
    <lineage>
        <taxon>Bacteria</taxon>
        <taxon>Pseudomonadati</taxon>
        <taxon>Bacteroidota</taxon>
        <taxon>Sphingobacteriia</taxon>
        <taxon>Sphingobacteriales</taxon>
        <taxon>Sphingobacteriaceae</taxon>
        <taxon>Mucilaginibacter</taxon>
    </lineage>
</organism>
<dbReference type="Gene3D" id="2.40.370.10">
    <property type="entry name" value="AttH-like domain"/>
    <property type="match status" value="1"/>
</dbReference>
<proteinExistence type="predicted"/>
<name>A0A562TLV0_9SPHI</name>
<dbReference type="InterPro" id="IPR023374">
    <property type="entry name" value="AttH-like_dom_sf"/>
</dbReference>
<dbReference type="InterPro" id="IPR057722">
    <property type="entry name" value="AsqO/PenF-like_C"/>
</dbReference>